<reference evidence="1" key="1">
    <citation type="submission" date="2022-03" db="EMBL/GenBank/DDBJ databases">
        <title>Draft genome sequence of Aduncisulcus paluster, a free-living microaerophilic Fornicata.</title>
        <authorList>
            <person name="Yuyama I."/>
            <person name="Kume K."/>
            <person name="Tamura T."/>
            <person name="Inagaki Y."/>
            <person name="Hashimoto T."/>
        </authorList>
    </citation>
    <scope>NUCLEOTIDE SEQUENCE</scope>
    <source>
        <strain evidence="1">NY0171</strain>
    </source>
</reference>
<dbReference type="EMBL" id="BQXS01001998">
    <property type="protein sequence ID" value="GKT31283.1"/>
    <property type="molecule type" value="Genomic_DNA"/>
</dbReference>
<evidence type="ECO:0000313" key="2">
    <source>
        <dbReference type="Proteomes" id="UP001057375"/>
    </source>
</evidence>
<dbReference type="Proteomes" id="UP001057375">
    <property type="component" value="Unassembled WGS sequence"/>
</dbReference>
<sequence length="90" mass="10316">MQQFDYTIEHIPGDSNEVADALSRVGHVRRILVSDARTEQIMESQKLLSERVRSKCEQEEGLFIDEADMIPLSSESRDLIQHIISDHHNA</sequence>
<gene>
    <name evidence="1" type="ORF">ADUPG1_001946</name>
</gene>
<organism evidence="1 2">
    <name type="scientific">Aduncisulcus paluster</name>
    <dbReference type="NCBI Taxonomy" id="2918883"/>
    <lineage>
        <taxon>Eukaryota</taxon>
        <taxon>Metamonada</taxon>
        <taxon>Carpediemonas-like organisms</taxon>
        <taxon>Aduncisulcus</taxon>
    </lineage>
</organism>
<proteinExistence type="predicted"/>
<keyword evidence="2" id="KW-1185">Reference proteome</keyword>
<feature type="non-terminal residue" evidence="1">
    <location>
        <position position="90"/>
    </location>
</feature>
<protein>
    <submittedName>
        <fullName evidence="1">DDE-type integrase/transposase/recombinase</fullName>
    </submittedName>
</protein>
<accession>A0ABQ5KFG7</accession>
<name>A0ABQ5KFG7_9EUKA</name>
<comment type="caution">
    <text evidence="1">The sequence shown here is derived from an EMBL/GenBank/DDBJ whole genome shotgun (WGS) entry which is preliminary data.</text>
</comment>
<evidence type="ECO:0000313" key="1">
    <source>
        <dbReference type="EMBL" id="GKT31283.1"/>
    </source>
</evidence>